<evidence type="ECO:0000313" key="4">
    <source>
        <dbReference type="Proteomes" id="UP000275401"/>
    </source>
</evidence>
<dbReference type="InterPro" id="IPR006311">
    <property type="entry name" value="TAT_signal"/>
</dbReference>
<organism evidence="3 4">
    <name type="scientific">Streptomyces botrytidirepellens</name>
    <dbReference type="NCBI Taxonomy" id="2486417"/>
    <lineage>
        <taxon>Bacteria</taxon>
        <taxon>Bacillati</taxon>
        <taxon>Actinomycetota</taxon>
        <taxon>Actinomycetes</taxon>
        <taxon>Kitasatosporales</taxon>
        <taxon>Streptomycetaceae</taxon>
        <taxon>Streptomyces</taxon>
    </lineage>
</organism>
<feature type="domain" description="Phosphatidic acid phosphatase type 2/haloperoxidase" evidence="2">
    <location>
        <begin position="201"/>
        <end position="336"/>
    </location>
</feature>
<evidence type="ECO:0000313" key="3">
    <source>
        <dbReference type="EMBL" id="RNG26415.1"/>
    </source>
</evidence>
<dbReference type="InterPro" id="IPR000326">
    <property type="entry name" value="PAP2/HPO"/>
</dbReference>
<dbReference type="SMART" id="SM00014">
    <property type="entry name" value="acidPPc"/>
    <property type="match status" value="1"/>
</dbReference>
<dbReference type="AlphaFoldDB" id="A0A3M8WCW6"/>
<dbReference type="RefSeq" id="WP_123100445.1">
    <property type="nucleotide sequence ID" value="NZ_RIBZ01000191.1"/>
</dbReference>
<dbReference type="NCBIfam" id="TIGR02601">
    <property type="entry name" value="autotrns_rpt"/>
    <property type="match status" value="1"/>
</dbReference>
<comment type="caution">
    <text evidence="3">The sequence shown here is derived from an EMBL/GenBank/DDBJ whole genome shotgun (WGS) entry which is preliminary data.</text>
</comment>
<dbReference type="InterPro" id="IPR013425">
    <property type="entry name" value="Autotrns_rpt"/>
</dbReference>
<evidence type="ECO:0000256" key="1">
    <source>
        <dbReference type="ARBA" id="ARBA00022729"/>
    </source>
</evidence>
<gene>
    <name evidence="3" type="ORF">EEJ42_14990</name>
</gene>
<dbReference type="Pfam" id="PF01569">
    <property type="entry name" value="PAP2"/>
    <property type="match status" value="1"/>
</dbReference>
<proteinExistence type="predicted"/>
<accession>A0A3M8WCW6</accession>
<evidence type="ECO:0000259" key="2">
    <source>
        <dbReference type="SMART" id="SM00014"/>
    </source>
</evidence>
<keyword evidence="4" id="KW-1185">Reference proteome</keyword>
<sequence>MTARTSPGRSAEPTLDRRGFLRRSASVPAGLITLPTALALLPGPLARAAERTAERTLTAFVDDYETNTTANLTPETNAALRILSGVQRLWHTGTAWNNGTPLAAGVLRANMRYSIALTTRRTDAQARQSFIYDRQDQSYAATGGLGPLTEVYRTGAKAVTSITSAPDTTPDTTVSDAVPPGAPAGSAIGAGATDSDLGDVVRLVRTLRGPYASGNPAKYGYQYPRPWRMTEHSEVVATGATDAFGFPVYASEVAVTPQLLRQRGTTPAEDGGFPSGHTNALYLAGLALAYAIPERFQELLTHASAASHTRIVSGMHSALDVIGGRILATALAAAALYDPANAGLKAAARRQAADYLRSRTGTTADTLWDHAHAAGTDTDPYADRAANARAFTSRLTYVLPRGGGHREMTVPKGAEVLIETRLPYLTAHQRREVLRTTAVPYGYALLEGPEQWGRLNLFAAADGYGAFDRDVRVEMDARHGGFGAADTWRNDITGDGGLVKRGTGTLTLTGRNRYGGGTRVEAGTLVAGSPEALGTGDVRVHGGALRLASPGGVRARRGLVVASGATLEVVPNPGAREVVGAPGEREVVAATGDGGTPALTVARSAVLGDGAVLDIRLGSRHSPVRHTRIRVLHARGGLHGRFAAIRVRAEGHTYTAVPSYSRDTLTVRLV</sequence>
<name>A0A3M8WCW6_9ACTN</name>
<reference evidence="3 4" key="1">
    <citation type="submission" date="2018-11" db="EMBL/GenBank/DDBJ databases">
        <title>The Potential of Streptomyces as Biocontrol Agents against the Tomato grey mould, Botrytis cinerea (Gray mold) Frontiers in Microbiology.</title>
        <authorList>
            <person name="Li D."/>
        </authorList>
    </citation>
    <scope>NUCLEOTIDE SEQUENCE [LARGE SCALE GENOMIC DNA]</scope>
    <source>
        <strain evidence="3 4">NEAU-LD23</strain>
    </source>
</reference>
<protein>
    <submittedName>
        <fullName evidence="3">Phosphatase PAP2 family protein</fullName>
    </submittedName>
</protein>
<dbReference type="Proteomes" id="UP000275401">
    <property type="component" value="Unassembled WGS sequence"/>
</dbReference>
<dbReference type="EMBL" id="RIBZ01000191">
    <property type="protein sequence ID" value="RNG26415.1"/>
    <property type="molecule type" value="Genomic_DNA"/>
</dbReference>
<dbReference type="PROSITE" id="PS51318">
    <property type="entry name" value="TAT"/>
    <property type="match status" value="1"/>
</dbReference>
<dbReference type="SUPFAM" id="SSF48317">
    <property type="entry name" value="Acid phosphatase/Vanadium-dependent haloperoxidase"/>
    <property type="match status" value="1"/>
</dbReference>
<dbReference type="Pfam" id="PF12951">
    <property type="entry name" value="PATR"/>
    <property type="match status" value="1"/>
</dbReference>
<dbReference type="Gene3D" id="1.20.144.10">
    <property type="entry name" value="Phosphatidic acid phosphatase type 2/haloperoxidase"/>
    <property type="match status" value="1"/>
</dbReference>
<dbReference type="InterPro" id="IPR036938">
    <property type="entry name" value="PAP2/HPO_sf"/>
</dbReference>
<keyword evidence="1" id="KW-0732">Signal</keyword>